<name>A0A8A4TRU4_SULCO</name>
<protein>
    <submittedName>
        <fullName evidence="2">Uncharacterized protein</fullName>
    </submittedName>
</protein>
<dbReference type="AlphaFoldDB" id="A0A8A4TRU4"/>
<proteinExistence type="predicted"/>
<dbReference type="KEGG" id="scor:J3U87_04700"/>
<feature type="compositionally biased region" description="Basic and acidic residues" evidence="1">
    <location>
        <begin position="94"/>
        <end position="113"/>
    </location>
</feature>
<reference evidence="2" key="1">
    <citation type="submission" date="2021-03" db="EMBL/GenBank/DDBJ databases">
        <title>Acanthopleuribacteraceae sp. M133.</title>
        <authorList>
            <person name="Wang G."/>
        </authorList>
    </citation>
    <scope>NUCLEOTIDE SEQUENCE</scope>
    <source>
        <strain evidence="2">M133</strain>
    </source>
</reference>
<gene>
    <name evidence="2" type="ORF">J3U87_04700</name>
</gene>
<evidence type="ECO:0000313" key="3">
    <source>
        <dbReference type="Proteomes" id="UP000663929"/>
    </source>
</evidence>
<feature type="region of interest" description="Disordered" evidence="1">
    <location>
        <begin position="94"/>
        <end position="125"/>
    </location>
</feature>
<dbReference type="Proteomes" id="UP000663929">
    <property type="component" value="Chromosome"/>
</dbReference>
<evidence type="ECO:0000313" key="2">
    <source>
        <dbReference type="EMBL" id="QTD51748.1"/>
    </source>
</evidence>
<dbReference type="RefSeq" id="WP_237381870.1">
    <property type="nucleotide sequence ID" value="NZ_CP071793.1"/>
</dbReference>
<evidence type="ECO:0000256" key="1">
    <source>
        <dbReference type="SAM" id="MobiDB-lite"/>
    </source>
</evidence>
<dbReference type="EMBL" id="CP071793">
    <property type="protein sequence ID" value="QTD51748.1"/>
    <property type="molecule type" value="Genomic_DNA"/>
</dbReference>
<keyword evidence="3" id="KW-1185">Reference proteome</keyword>
<sequence length="125" mass="14020">MFSKAASSLTGLRHHAHAEARELSSGPDSMYYIFIYFNSTAQANFSTLCAVFPHIVLKDHTAVIGRKRGENMTLLLFLILWNPHLDPALEERNYEEPTQMAERHEPKNDDTPTLRDGCTVGQGGC</sequence>
<organism evidence="2 3">
    <name type="scientific">Sulfidibacter corallicola</name>
    <dbReference type="NCBI Taxonomy" id="2818388"/>
    <lineage>
        <taxon>Bacteria</taxon>
        <taxon>Pseudomonadati</taxon>
        <taxon>Acidobacteriota</taxon>
        <taxon>Holophagae</taxon>
        <taxon>Acanthopleuribacterales</taxon>
        <taxon>Acanthopleuribacteraceae</taxon>
        <taxon>Sulfidibacter</taxon>
    </lineage>
</organism>
<accession>A0A8A4TRU4</accession>